<sequence>MARTYADSGLSHLTNSLASPIQLETSNSRLDGVPKDLETSIHYETARLLQAAGILLRLPQELVAQSIVVLYRFWVGPDGGSLVEHDSTEQDVAAASLYLCAKPSAHAISPSQTLTVFHYLSRIRPEYSTTAKQDNPSENIDWHLSEGDLEIARNRLYKVESTILRVLGFQTHVALPYSLCINYLQTLDASSSTAGSAVAKRAFAHLNVALFSPQMLYLTYQPSAIATAAIYLAARETDISLPETEWWEVFDVDREDLGFLVVALRSVEGFAEDEQRKWGQRKVPLTVDELRAELERRTMLENGE</sequence>
<dbReference type="InterPro" id="IPR043198">
    <property type="entry name" value="Cyclin/Ssn8"/>
</dbReference>
<evidence type="ECO:0000313" key="2">
    <source>
        <dbReference type="Proteomes" id="UP001337655"/>
    </source>
</evidence>
<dbReference type="Gene3D" id="1.10.472.10">
    <property type="entry name" value="Cyclin-like"/>
    <property type="match status" value="2"/>
</dbReference>
<dbReference type="EMBL" id="JAVRRT010000008">
    <property type="protein sequence ID" value="KAK5169653.1"/>
    <property type="molecule type" value="Genomic_DNA"/>
</dbReference>
<dbReference type="RefSeq" id="XP_064658999.1">
    <property type="nucleotide sequence ID" value="XM_064802874.1"/>
</dbReference>
<accession>A0AAV9P9U2</accession>
<keyword evidence="2" id="KW-1185">Reference proteome</keyword>
<organism evidence="1 2">
    <name type="scientific">Saxophila tyrrhenica</name>
    <dbReference type="NCBI Taxonomy" id="1690608"/>
    <lineage>
        <taxon>Eukaryota</taxon>
        <taxon>Fungi</taxon>
        <taxon>Dikarya</taxon>
        <taxon>Ascomycota</taxon>
        <taxon>Pezizomycotina</taxon>
        <taxon>Dothideomycetes</taxon>
        <taxon>Dothideomycetidae</taxon>
        <taxon>Mycosphaerellales</taxon>
        <taxon>Extremaceae</taxon>
        <taxon>Saxophila</taxon>
    </lineage>
</organism>
<reference evidence="1 2" key="1">
    <citation type="submission" date="2023-08" db="EMBL/GenBank/DDBJ databases">
        <title>Black Yeasts Isolated from many extreme environments.</title>
        <authorList>
            <person name="Coleine C."/>
            <person name="Stajich J.E."/>
            <person name="Selbmann L."/>
        </authorList>
    </citation>
    <scope>NUCLEOTIDE SEQUENCE [LARGE SCALE GENOMIC DNA]</scope>
    <source>
        <strain evidence="1 2">CCFEE 5935</strain>
    </source>
</reference>
<gene>
    <name evidence="1" type="ORF">LTR77_005630</name>
</gene>
<name>A0AAV9P9U2_9PEZI</name>
<dbReference type="AlphaFoldDB" id="A0AAV9P9U2"/>
<dbReference type="PANTHER" id="PTHR10026">
    <property type="entry name" value="CYCLIN"/>
    <property type="match status" value="1"/>
</dbReference>
<dbReference type="GeneID" id="89926971"/>
<dbReference type="GO" id="GO:0006357">
    <property type="term" value="P:regulation of transcription by RNA polymerase II"/>
    <property type="evidence" value="ECO:0007669"/>
    <property type="project" value="InterPro"/>
</dbReference>
<evidence type="ECO:0000313" key="1">
    <source>
        <dbReference type="EMBL" id="KAK5169653.1"/>
    </source>
</evidence>
<dbReference type="GO" id="GO:0016538">
    <property type="term" value="F:cyclin-dependent protein serine/threonine kinase regulator activity"/>
    <property type="evidence" value="ECO:0007669"/>
    <property type="project" value="InterPro"/>
</dbReference>
<dbReference type="InterPro" id="IPR036915">
    <property type="entry name" value="Cyclin-like_sf"/>
</dbReference>
<dbReference type="Proteomes" id="UP001337655">
    <property type="component" value="Unassembled WGS sequence"/>
</dbReference>
<dbReference type="SUPFAM" id="SSF47954">
    <property type="entry name" value="Cyclin-like"/>
    <property type="match status" value="2"/>
</dbReference>
<proteinExistence type="predicted"/>
<comment type="caution">
    <text evidence="1">The sequence shown here is derived from an EMBL/GenBank/DDBJ whole genome shotgun (WGS) entry which is preliminary data.</text>
</comment>
<protein>
    <submittedName>
        <fullName evidence="1">Uncharacterized protein</fullName>
    </submittedName>
</protein>